<dbReference type="AlphaFoldDB" id="X1N469"/>
<comment type="caution">
    <text evidence="1">The sequence shown here is derived from an EMBL/GenBank/DDBJ whole genome shotgun (WGS) entry which is preliminary data.</text>
</comment>
<accession>X1N469</accession>
<sequence length="117" mass="13714">MKRMFLNDEERYYNFILTNVNEHFLGFATLNEPIDVLHVRIFSNYGYIYITDKGLQGLPGYFYAADARGSQIVLDTSNPIINEKYEKALDMFLSIYHKQSDIPYDPQAVEKLDKIFD</sequence>
<gene>
    <name evidence="1" type="ORF">S06H3_37199</name>
</gene>
<reference evidence="1" key="1">
    <citation type="journal article" date="2014" name="Front. Microbiol.">
        <title>High frequency of phylogenetically diverse reductive dehalogenase-homologous genes in deep subseafloor sedimentary metagenomes.</title>
        <authorList>
            <person name="Kawai M."/>
            <person name="Futagami T."/>
            <person name="Toyoda A."/>
            <person name="Takaki Y."/>
            <person name="Nishi S."/>
            <person name="Hori S."/>
            <person name="Arai W."/>
            <person name="Tsubouchi T."/>
            <person name="Morono Y."/>
            <person name="Uchiyama I."/>
            <person name="Ito T."/>
            <person name="Fujiyama A."/>
            <person name="Inagaki F."/>
            <person name="Takami H."/>
        </authorList>
    </citation>
    <scope>NUCLEOTIDE SEQUENCE</scope>
    <source>
        <strain evidence="1">Expedition CK06-06</strain>
    </source>
</reference>
<dbReference type="EMBL" id="BARV01022579">
    <property type="protein sequence ID" value="GAI21640.1"/>
    <property type="molecule type" value="Genomic_DNA"/>
</dbReference>
<protein>
    <submittedName>
        <fullName evidence="1">Uncharacterized protein</fullName>
    </submittedName>
</protein>
<proteinExistence type="predicted"/>
<name>X1N469_9ZZZZ</name>
<organism evidence="1">
    <name type="scientific">marine sediment metagenome</name>
    <dbReference type="NCBI Taxonomy" id="412755"/>
    <lineage>
        <taxon>unclassified sequences</taxon>
        <taxon>metagenomes</taxon>
        <taxon>ecological metagenomes</taxon>
    </lineage>
</organism>
<evidence type="ECO:0000313" key="1">
    <source>
        <dbReference type="EMBL" id="GAI21640.1"/>
    </source>
</evidence>